<keyword evidence="6 8" id="KW-1133">Transmembrane helix</keyword>
<gene>
    <name evidence="11" type="ORF">LUZ61_012435</name>
</gene>
<dbReference type="GO" id="GO:0016020">
    <property type="term" value="C:membrane"/>
    <property type="evidence" value="ECO:0007669"/>
    <property type="project" value="UniProtKB-SubCell"/>
</dbReference>
<keyword evidence="2" id="KW-0433">Leucine-rich repeat</keyword>
<proteinExistence type="predicted"/>
<dbReference type="GO" id="GO:0005524">
    <property type="term" value="F:ATP binding"/>
    <property type="evidence" value="ECO:0007669"/>
    <property type="project" value="InterPro"/>
</dbReference>
<protein>
    <recommendedName>
        <fullName evidence="10">Protein kinase domain-containing protein</fullName>
    </recommendedName>
</protein>
<organism evidence="11 12">
    <name type="scientific">Rhynchospora tenuis</name>
    <dbReference type="NCBI Taxonomy" id="198213"/>
    <lineage>
        <taxon>Eukaryota</taxon>
        <taxon>Viridiplantae</taxon>
        <taxon>Streptophyta</taxon>
        <taxon>Embryophyta</taxon>
        <taxon>Tracheophyta</taxon>
        <taxon>Spermatophyta</taxon>
        <taxon>Magnoliopsida</taxon>
        <taxon>Liliopsida</taxon>
        <taxon>Poales</taxon>
        <taxon>Cyperaceae</taxon>
        <taxon>Cyperoideae</taxon>
        <taxon>Rhynchosporeae</taxon>
        <taxon>Rhynchospora</taxon>
    </lineage>
</organism>
<evidence type="ECO:0000256" key="5">
    <source>
        <dbReference type="ARBA" id="ARBA00022737"/>
    </source>
</evidence>
<dbReference type="PANTHER" id="PTHR48007:SF86">
    <property type="entry name" value="(WILD MALAYSIAN BANANA) HYPOTHETICAL PROTEIN"/>
    <property type="match status" value="1"/>
</dbReference>
<dbReference type="CDD" id="cd14066">
    <property type="entry name" value="STKc_IRAK"/>
    <property type="match status" value="1"/>
</dbReference>
<evidence type="ECO:0000256" key="6">
    <source>
        <dbReference type="ARBA" id="ARBA00022989"/>
    </source>
</evidence>
<evidence type="ECO:0000256" key="2">
    <source>
        <dbReference type="ARBA" id="ARBA00022614"/>
    </source>
</evidence>
<evidence type="ECO:0000313" key="12">
    <source>
        <dbReference type="Proteomes" id="UP001210211"/>
    </source>
</evidence>
<dbReference type="InterPro" id="IPR001611">
    <property type="entry name" value="Leu-rich_rpt"/>
</dbReference>
<dbReference type="FunFam" id="3.80.10.10:FF:000400">
    <property type="entry name" value="Nuclear pore complex protein NUP107"/>
    <property type="match status" value="1"/>
</dbReference>
<evidence type="ECO:0000256" key="4">
    <source>
        <dbReference type="ARBA" id="ARBA00022729"/>
    </source>
</evidence>
<name>A0AAD6F1F1_9POAL</name>
<comment type="subcellular location">
    <subcellularLocation>
        <location evidence="1">Membrane</location>
    </subcellularLocation>
</comment>
<reference evidence="11 12" key="1">
    <citation type="journal article" date="2022" name="Cell">
        <title>Repeat-based holocentromeres influence genome architecture and karyotype evolution.</title>
        <authorList>
            <person name="Hofstatter P.G."/>
            <person name="Thangavel G."/>
            <person name="Lux T."/>
            <person name="Neumann P."/>
            <person name="Vondrak T."/>
            <person name="Novak P."/>
            <person name="Zhang M."/>
            <person name="Costa L."/>
            <person name="Castellani M."/>
            <person name="Scott A."/>
            <person name="Toegelov H."/>
            <person name="Fuchs J."/>
            <person name="Mata-Sucre Y."/>
            <person name="Dias Y."/>
            <person name="Vanzela A.L.L."/>
            <person name="Huettel B."/>
            <person name="Almeida C.C.S."/>
            <person name="Simkova H."/>
            <person name="Souza G."/>
            <person name="Pedrosa-Harand A."/>
            <person name="Macas J."/>
            <person name="Mayer K.F.X."/>
            <person name="Houben A."/>
            <person name="Marques A."/>
        </authorList>
    </citation>
    <scope>NUCLEOTIDE SEQUENCE [LARGE SCALE GENOMIC DNA]</scope>
    <source>
        <strain evidence="11">RhyTen1mFocal</strain>
    </source>
</reference>
<evidence type="ECO:0000256" key="1">
    <source>
        <dbReference type="ARBA" id="ARBA00004370"/>
    </source>
</evidence>
<dbReference type="SUPFAM" id="SSF52058">
    <property type="entry name" value="L domain-like"/>
    <property type="match status" value="1"/>
</dbReference>
<dbReference type="Pfam" id="PF07714">
    <property type="entry name" value="PK_Tyr_Ser-Thr"/>
    <property type="match status" value="1"/>
</dbReference>
<keyword evidence="4 9" id="KW-0732">Signal</keyword>
<dbReference type="Proteomes" id="UP001210211">
    <property type="component" value="Unassembled WGS sequence"/>
</dbReference>
<feature type="domain" description="Protein kinase" evidence="10">
    <location>
        <begin position="334"/>
        <end position="604"/>
    </location>
</feature>
<dbReference type="InterPro" id="IPR011009">
    <property type="entry name" value="Kinase-like_dom_sf"/>
</dbReference>
<dbReference type="Pfam" id="PF00560">
    <property type="entry name" value="LRR_1"/>
    <property type="match status" value="2"/>
</dbReference>
<keyword evidence="3 8" id="KW-0812">Transmembrane</keyword>
<dbReference type="InterPro" id="IPR046959">
    <property type="entry name" value="PRK1-6/SRF4-like"/>
</dbReference>
<dbReference type="FunFam" id="1.10.510.10:FF:000095">
    <property type="entry name" value="protein STRUBBELIG-RECEPTOR FAMILY 8"/>
    <property type="match status" value="1"/>
</dbReference>
<dbReference type="InterPro" id="IPR013210">
    <property type="entry name" value="LRR_N_plant-typ"/>
</dbReference>
<dbReference type="InterPro" id="IPR001245">
    <property type="entry name" value="Ser-Thr/Tyr_kinase_cat_dom"/>
</dbReference>
<dbReference type="Gene3D" id="1.10.510.10">
    <property type="entry name" value="Transferase(Phosphotransferase) domain 1"/>
    <property type="match status" value="1"/>
</dbReference>
<evidence type="ECO:0000256" key="9">
    <source>
        <dbReference type="SAM" id="SignalP"/>
    </source>
</evidence>
<sequence length="641" mass="70985">MKQPPLSALLKPFLFLLIIRLTHCASVGNDTLCLETLKRSISDPNDYLASWDFNNSTQGSICKFSGIDCWNENDNRVLNIRLANMGLKGHFPSGLEHCASLTGLDLSGNIFSGSIPKNICYVVPFMTSFDLSSNSFTGNIPVNLSLCQYLNSINLQHNSLSGQIPGQLATLDRLTTFNVANNLLSGQIPEFNNKLSADSFANNPGLCGSPLNVQCAASSKKGNLGVIIGSAVGGIMVVVLVVGVVVFVLLRKVPKRKREEDPKGNKWAKVLKGAKATKVFVLLRKVPKRKREEDPKGNKWAKVLKGAKATKVSMFENSVSKMKLADLMKATDDFSNENIIQTGRTGSIYKAVLQDGSFLSIKRLQDSSHSESQFKAEMETLGKIKHRNLLPLIGYCIAKKEKLLVYHYMPNGMLRDQIMWLNWSERLKVAIGSARGFAWLHHTCNPRILHRNISSKYILLDQNFEPKISDFGLARLMNPIDTHLSTFVNGEFGEFGYVAPEYIQPLVTTLKGDVYSFGVVLLELVSGEKPTQVSEAPEGFKGNLVEWVKHLSESNALALAIDRDMIGNDNNLESEIMQFLKVACRCVLSGPKERPTMFEVYQLLNAIGQKYHFSSAGGDDIIMTDNNTEEHDGFEELIVAK</sequence>
<feature type="chain" id="PRO_5042223304" description="Protein kinase domain-containing protein" evidence="9">
    <location>
        <begin position="25"/>
        <end position="641"/>
    </location>
</feature>
<evidence type="ECO:0000256" key="8">
    <source>
        <dbReference type="SAM" id="Phobius"/>
    </source>
</evidence>
<dbReference type="InterPro" id="IPR032675">
    <property type="entry name" value="LRR_dom_sf"/>
</dbReference>
<feature type="signal peptide" evidence="9">
    <location>
        <begin position="1"/>
        <end position="24"/>
    </location>
</feature>
<evidence type="ECO:0000313" key="11">
    <source>
        <dbReference type="EMBL" id="KAJ3708730.1"/>
    </source>
</evidence>
<evidence type="ECO:0000256" key="3">
    <source>
        <dbReference type="ARBA" id="ARBA00022692"/>
    </source>
</evidence>
<dbReference type="AlphaFoldDB" id="A0AAD6F1F1"/>
<dbReference type="Gene3D" id="3.80.10.10">
    <property type="entry name" value="Ribonuclease Inhibitor"/>
    <property type="match status" value="1"/>
</dbReference>
<dbReference type="GO" id="GO:0004672">
    <property type="term" value="F:protein kinase activity"/>
    <property type="evidence" value="ECO:0007669"/>
    <property type="project" value="InterPro"/>
</dbReference>
<dbReference type="SUPFAM" id="SSF56112">
    <property type="entry name" value="Protein kinase-like (PK-like)"/>
    <property type="match status" value="1"/>
</dbReference>
<dbReference type="PROSITE" id="PS50011">
    <property type="entry name" value="PROTEIN_KINASE_DOM"/>
    <property type="match status" value="1"/>
</dbReference>
<keyword evidence="5" id="KW-0677">Repeat</keyword>
<dbReference type="FunFam" id="3.30.200.20:FF:000428">
    <property type="entry name" value="Inactive LRR receptor-like serine/threonine-protein kinase BIR2"/>
    <property type="match status" value="1"/>
</dbReference>
<evidence type="ECO:0000256" key="7">
    <source>
        <dbReference type="ARBA" id="ARBA00023136"/>
    </source>
</evidence>
<dbReference type="InterPro" id="IPR000719">
    <property type="entry name" value="Prot_kinase_dom"/>
</dbReference>
<dbReference type="Gene3D" id="3.30.200.20">
    <property type="entry name" value="Phosphorylase Kinase, domain 1"/>
    <property type="match status" value="1"/>
</dbReference>
<dbReference type="EMBL" id="JAMRDG010000001">
    <property type="protein sequence ID" value="KAJ3708730.1"/>
    <property type="molecule type" value="Genomic_DNA"/>
</dbReference>
<comment type="caution">
    <text evidence="11">The sequence shown here is derived from an EMBL/GenBank/DDBJ whole genome shotgun (WGS) entry which is preliminary data.</text>
</comment>
<dbReference type="PANTHER" id="PTHR48007">
    <property type="entry name" value="LEUCINE-RICH REPEAT RECEPTOR-LIKE PROTEIN KINASE PXC1"/>
    <property type="match status" value="1"/>
</dbReference>
<keyword evidence="12" id="KW-1185">Reference proteome</keyword>
<keyword evidence="7 8" id="KW-0472">Membrane</keyword>
<feature type="transmembrane region" description="Helical" evidence="8">
    <location>
        <begin position="224"/>
        <end position="250"/>
    </location>
</feature>
<accession>A0AAD6F1F1</accession>
<evidence type="ECO:0000259" key="10">
    <source>
        <dbReference type="PROSITE" id="PS50011"/>
    </source>
</evidence>
<dbReference type="Pfam" id="PF08263">
    <property type="entry name" value="LRRNT_2"/>
    <property type="match status" value="1"/>
</dbReference>